<evidence type="ECO:0000259" key="2">
    <source>
        <dbReference type="SMART" id="SM00343"/>
    </source>
</evidence>
<dbReference type="InterPro" id="IPR036875">
    <property type="entry name" value="Znf_CCHC_sf"/>
</dbReference>
<keyword evidence="4" id="KW-1185">Reference proteome</keyword>
<feature type="domain" description="CCHC-type" evidence="2">
    <location>
        <begin position="84"/>
        <end position="100"/>
    </location>
</feature>
<feature type="domain" description="CCHC-type" evidence="2">
    <location>
        <begin position="65"/>
        <end position="81"/>
    </location>
</feature>
<feature type="region of interest" description="Disordered" evidence="1">
    <location>
        <begin position="258"/>
        <end position="284"/>
    </location>
</feature>
<name>A0AAD8RWY7_LOLMU</name>
<reference evidence="3" key="1">
    <citation type="submission" date="2023-07" db="EMBL/GenBank/DDBJ databases">
        <title>A chromosome-level genome assembly of Lolium multiflorum.</title>
        <authorList>
            <person name="Chen Y."/>
            <person name="Copetti D."/>
            <person name="Kolliker R."/>
            <person name="Studer B."/>
        </authorList>
    </citation>
    <scope>NUCLEOTIDE SEQUENCE</scope>
    <source>
        <strain evidence="3">02402/16</strain>
        <tissue evidence="3">Leaf</tissue>
    </source>
</reference>
<feature type="region of interest" description="Disordered" evidence="1">
    <location>
        <begin position="297"/>
        <end position="316"/>
    </location>
</feature>
<evidence type="ECO:0000256" key="1">
    <source>
        <dbReference type="SAM" id="MobiDB-lite"/>
    </source>
</evidence>
<accession>A0AAD8RWY7</accession>
<gene>
    <name evidence="3" type="ORF">QYE76_059339</name>
</gene>
<dbReference type="SMART" id="SM00343">
    <property type="entry name" value="ZnF_C2HC"/>
    <property type="match status" value="2"/>
</dbReference>
<dbReference type="Gene3D" id="4.10.60.10">
    <property type="entry name" value="Zinc finger, CCHC-type"/>
    <property type="match status" value="1"/>
</dbReference>
<dbReference type="SUPFAM" id="SSF57756">
    <property type="entry name" value="Retrovirus zinc finger-like domains"/>
    <property type="match status" value="1"/>
</dbReference>
<proteinExistence type="predicted"/>
<organism evidence="3 4">
    <name type="scientific">Lolium multiflorum</name>
    <name type="common">Italian ryegrass</name>
    <name type="synonym">Lolium perenne subsp. multiflorum</name>
    <dbReference type="NCBI Taxonomy" id="4521"/>
    <lineage>
        <taxon>Eukaryota</taxon>
        <taxon>Viridiplantae</taxon>
        <taxon>Streptophyta</taxon>
        <taxon>Embryophyta</taxon>
        <taxon>Tracheophyta</taxon>
        <taxon>Spermatophyta</taxon>
        <taxon>Magnoliopsida</taxon>
        <taxon>Liliopsida</taxon>
        <taxon>Poales</taxon>
        <taxon>Poaceae</taxon>
        <taxon>BOP clade</taxon>
        <taxon>Pooideae</taxon>
        <taxon>Poodae</taxon>
        <taxon>Poeae</taxon>
        <taxon>Poeae Chloroplast Group 2 (Poeae type)</taxon>
        <taxon>Loliodinae</taxon>
        <taxon>Loliinae</taxon>
        <taxon>Lolium</taxon>
    </lineage>
</organism>
<feature type="compositionally biased region" description="Basic and acidic residues" evidence="1">
    <location>
        <begin position="275"/>
        <end position="284"/>
    </location>
</feature>
<evidence type="ECO:0000313" key="4">
    <source>
        <dbReference type="Proteomes" id="UP001231189"/>
    </source>
</evidence>
<comment type="caution">
    <text evidence="3">The sequence shown here is derived from an EMBL/GenBank/DDBJ whole genome shotgun (WGS) entry which is preliminary data.</text>
</comment>
<dbReference type="EMBL" id="JAUUTY010000004">
    <property type="protein sequence ID" value="KAK1641534.1"/>
    <property type="molecule type" value="Genomic_DNA"/>
</dbReference>
<protein>
    <recommendedName>
        <fullName evidence="2">CCHC-type domain-containing protein</fullName>
    </recommendedName>
</protein>
<dbReference type="InterPro" id="IPR001878">
    <property type="entry name" value="Znf_CCHC"/>
</dbReference>
<evidence type="ECO:0000313" key="3">
    <source>
        <dbReference type="EMBL" id="KAK1641534.1"/>
    </source>
</evidence>
<dbReference type="GO" id="GO:0003676">
    <property type="term" value="F:nucleic acid binding"/>
    <property type="evidence" value="ECO:0007669"/>
    <property type="project" value="InterPro"/>
</dbReference>
<dbReference type="Proteomes" id="UP001231189">
    <property type="component" value="Unassembled WGS sequence"/>
</dbReference>
<dbReference type="GO" id="GO:0008270">
    <property type="term" value="F:zinc ion binding"/>
    <property type="evidence" value="ECO:0007669"/>
    <property type="project" value="InterPro"/>
</dbReference>
<sequence length="422" mass="44900">MPSPVPSVDAVSMEVPAAQDATATAGHEETPWELVKSRRSVSRTAFVPPAVKTPRPPPPAWLNGRCLRCHEAGHWASVCCEPLRCNNCRQVGHKAKVCTGRTAPRPPPIQVRHATQLPVVRPRPWQRSPPSEQTESHRQQTDVQLLAVLAAQAKLLRSELQGSLARVESFLLRAEAALGKPAFDPAVVLHAGSTDDGEVNLYGCFSPRRCPSPLPAVSDAYGREDIIEGMAPVMLLMPELQESCGKLTPLQPMVQEEVGSLGPSGLASTSPTLEPSHHGDLGDDMSMEHLLVDSLEASAVPSSPAPPLSEPSQTLANVGHEGLDDVVIQSTQSIGKGVSGGDKVVASSALPPIPGALFAKKLCDFLVSLEADDPGSGKTIGCLLKERELRRKSKVGPDILNEKLFKSKIRKSGASRKALTAA</sequence>
<dbReference type="AlphaFoldDB" id="A0AAD8RWY7"/>